<evidence type="ECO:0000256" key="1">
    <source>
        <dbReference type="SAM" id="Coils"/>
    </source>
</evidence>
<dbReference type="AlphaFoldDB" id="A0ABD2QCJ3"/>
<protein>
    <submittedName>
        <fullName evidence="3">Uncharacterized protein</fullName>
    </submittedName>
</protein>
<feature type="coiled-coil region" evidence="1">
    <location>
        <begin position="188"/>
        <end position="229"/>
    </location>
</feature>
<feature type="compositionally biased region" description="Basic and acidic residues" evidence="2">
    <location>
        <begin position="91"/>
        <end position="109"/>
    </location>
</feature>
<keyword evidence="4" id="KW-1185">Reference proteome</keyword>
<feature type="compositionally biased region" description="Basic residues" evidence="2">
    <location>
        <begin position="1"/>
        <end position="19"/>
    </location>
</feature>
<organism evidence="3 4">
    <name type="scientific">Cichlidogyrus casuarinus</name>
    <dbReference type="NCBI Taxonomy" id="1844966"/>
    <lineage>
        <taxon>Eukaryota</taxon>
        <taxon>Metazoa</taxon>
        <taxon>Spiralia</taxon>
        <taxon>Lophotrochozoa</taxon>
        <taxon>Platyhelminthes</taxon>
        <taxon>Monogenea</taxon>
        <taxon>Monopisthocotylea</taxon>
        <taxon>Dactylogyridea</taxon>
        <taxon>Ancyrocephalidae</taxon>
        <taxon>Cichlidogyrus</taxon>
    </lineage>
</organism>
<evidence type="ECO:0000313" key="4">
    <source>
        <dbReference type="Proteomes" id="UP001626550"/>
    </source>
</evidence>
<reference evidence="3 4" key="1">
    <citation type="submission" date="2024-11" db="EMBL/GenBank/DDBJ databases">
        <title>Adaptive evolution of stress response genes in parasites aligns with host niche diversity.</title>
        <authorList>
            <person name="Hahn C."/>
            <person name="Resl P."/>
        </authorList>
    </citation>
    <scope>NUCLEOTIDE SEQUENCE [LARGE SCALE GENOMIC DNA]</scope>
    <source>
        <strain evidence="3">EGGRZ-B1_66</strain>
        <tissue evidence="3">Body</tissue>
    </source>
</reference>
<evidence type="ECO:0000256" key="2">
    <source>
        <dbReference type="SAM" id="MobiDB-lite"/>
    </source>
</evidence>
<proteinExistence type="predicted"/>
<dbReference type="EMBL" id="JBJKFK010000407">
    <property type="protein sequence ID" value="KAL3317265.1"/>
    <property type="molecule type" value="Genomic_DNA"/>
</dbReference>
<sequence>MASKKVAKKPARKGHKRGSKLTAKQAAKLARQDAKEAARRSSRKRSRHGARKESKKPVHKSGRKSDRGRSKSKSGKKAPCHKCAKKASRSSSDESHSESDSRTKSDSDSTRTSISTKETEKSRGTTESTESEDPHEKKQPRLSTASKKEQTTFSRKPSMSRRDLIKDSQVEINDYVDRQSVIITRASTPMAEEDKKKLEGRIAALERQRDQLENELMECSKLRIETLRETERILQAEVTKPATKARVPSDKRSKQLEQTDPDVQKYHNEQKIKCLNTKTVNDALVLMLRLMCKKRVKDTPNITKHVSNLPHVCCVPVSPTVDIGDDCCSSFDDHITLC</sequence>
<evidence type="ECO:0000313" key="3">
    <source>
        <dbReference type="EMBL" id="KAL3317265.1"/>
    </source>
</evidence>
<feature type="compositionally biased region" description="Basic and acidic residues" evidence="2">
    <location>
        <begin position="30"/>
        <end position="39"/>
    </location>
</feature>
<feature type="region of interest" description="Disordered" evidence="2">
    <location>
        <begin position="1"/>
        <end position="166"/>
    </location>
</feature>
<comment type="caution">
    <text evidence="3">The sequence shown here is derived from an EMBL/GenBank/DDBJ whole genome shotgun (WGS) entry which is preliminary data.</text>
</comment>
<dbReference type="Proteomes" id="UP001626550">
    <property type="component" value="Unassembled WGS sequence"/>
</dbReference>
<keyword evidence="1" id="KW-0175">Coiled coil</keyword>
<name>A0ABD2QCJ3_9PLAT</name>
<feature type="compositionally biased region" description="Basic residues" evidence="2">
    <location>
        <begin position="70"/>
        <end position="88"/>
    </location>
</feature>
<feature type="compositionally biased region" description="Polar residues" evidence="2">
    <location>
        <begin position="141"/>
        <end position="157"/>
    </location>
</feature>
<feature type="compositionally biased region" description="Basic residues" evidence="2">
    <location>
        <begin position="40"/>
        <end position="50"/>
    </location>
</feature>
<accession>A0ABD2QCJ3</accession>
<gene>
    <name evidence="3" type="ORF">Ciccas_004082</name>
</gene>